<protein>
    <submittedName>
        <fullName evidence="1">Uncharacterized protein</fullName>
    </submittedName>
</protein>
<organism evidence="1">
    <name type="scientific">viral metagenome</name>
    <dbReference type="NCBI Taxonomy" id="1070528"/>
    <lineage>
        <taxon>unclassified sequences</taxon>
        <taxon>metagenomes</taxon>
        <taxon>organismal metagenomes</taxon>
    </lineage>
</organism>
<name>A0A6M3Y065_9ZZZZ</name>
<dbReference type="EMBL" id="MT145104">
    <property type="protein sequence ID" value="QJI03621.1"/>
    <property type="molecule type" value="Genomic_DNA"/>
</dbReference>
<dbReference type="AlphaFoldDB" id="A0A6M3Y065"/>
<accession>A0A6M3Y065</accession>
<reference evidence="1" key="1">
    <citation type="submission" date="2020-03" db="EMBL/GenBank/DDBJ databases">
        <title>The deep terrestrial virosphere.</title>
        <authorList>
            <person name="Holmfeldt K."/>
            <person name="Nilsson E."/>
            <person name="Simone D."/>
            <person name="Lopez-Fernandez M."/>
            <person name="Wu X."/>
            <person name="de Brujin I."/>
            <person name="Lundin D."/>
            <person name="Andersson A."/>
            <person name="Bertilsson S."/>
            <person name="Dopson M."/>
        </authorList>
    </citation>
    <scope>NUCLEOTIDE SEQUENCE</scope>
    <source>
        <strain evidence="1">TM448B04813</strain>
    </source>
</reference>
<sequence>MEKVKELDKLSKQLKNYSDDYHTVGVEYVNGFQGRVKRYGFYIGFGSRYFDTLDELRAAIDGHTRKDKEILFRKFSKSITSIQF</sequence>
<evidence type="ECO:0000313" key="1">
    <source>
        <dbReference type="EMBL" id="QJI03621.1"/>
    </source>
</evidence>
<gene>
    <name evidence="1" type="ORF">TM448B04813_0008</name>
</gene>
<proteinExistence type="predicted"/>